<dbReference type="PANTHER" id="PTHR46696">
    <property type="entry name" value="P450, PUTATIVE (EUROFUNG)-RELATED"/>
    <property type="match status" value="1"/>
</dbReference>
<evidence type="ECO:0000313" key="4">
    <source>
        <dbReference type="Proteomes" id="UP000001887"/>
    </source>
</evidence>
<dbReference type="PRINTS" id="PR00359">
    <property type="entry name" value="BP450"/>
</dbReference>
<keyword evidence="4" id="KW-1185">Reference proteome</keyword>
<comment type="similarity">
    <text evidence="1 2">Belongs to the cytochrome P450 family.</text>
</comment>
<dbReference type="InterPro" id="IPR002397">
    <property type="entry name" value="Cyt_P450_B"/>
</dbReference>
<dbReference type="HOGENOM" id="CLU_033716_0_2_0"/>
<keyword evidence="2" id="KW-0408">Iron</keyword>
<dbReference type="PANTHER" id="PTHR46696:SF1">
    <property type="entry name" value="CYTOCHROME P450 YJIB-RELATED"/>
    <property type="match status" value="1"/>
</dbReference>
<dbReference type="InterPro" id="IPR036396">
    <property type="entry name" value="Cyt_P450_sf"/>
</dbReference>
<name>D2R617_PIRSD</name>
<dbReference type="Proteomes" id="UP000001887">
    <property type="component" value="Chromosome"/>
</dbReference>
<keyword evidence="2" id="KW-0560">Oxidoreductase</keyword>
<dbReference type="PROSITE" id="PS00086">
    <property type="entry name" value="CYTOCHROME_P450"/>
    <property type="match status" value="1"/>
</dbReference>
<protein>
    <submittedName>
        <fullName evidence="3">Cytochrome P450</fullName>
    </submittedName>
</protein>
<dbReference type="KEGG" id="psl:Psta_4458"/>
<dbReference type="Gene3D" id="1.10.630.10">
    <property type="entry name" value="Cytochrome P450"/>
    <property type="match status" value="1"/>
</dbReference>
<organism evidence="3 4">
    <name type="scientific">Pirellula staleyi (strain ATCC 27377 / DSM 6068 / ICPB 4128)</name>
    <name type="common">Pirella staleyi</name>
    <dbReference type="NCBI Taxonomy" id="530564"/>
    <lineage>
        <taxon>Bacteria</taxon>
        <taxon>Pseudomonadati</taxon>
        <taxon>Planctomycetota</taxon>
        <taxon>Planctomycetia</taxon>
        <taxon>Pirellulales</taxon>
        <taxon>Pirellulaceae</taxon>
        <taxon>Pirellula</taxon>
    </lineage>
</organism>
<dbReference type="InterPro" id="IPR001128">
    <property type="entry name" value="Cyt_P450"/>
</dbReference>
<keyword evidence="2" id="KW-0349">Heme</keyword>
<dbReference type="SUPFAM" id="SSF48264">
    <property type="entry name" value="Cytochrome P450"/>
    <property type="match status" value="1"/>
</dbReference>
<dbReference type="OrthoDB" id="9801155at2"/>
<accession>D2R617</accession>
<reference evidence="3 4" key="1">
    <citation type="journal article" date="2009" name="Stand. Genomic Sci.">
        <title>Complete genome sequence of Pirellula staleyi type strain (ATCC 27377).</title>
        <authorList>
            <person name="Clum A."/>
            <person name="Tindall B.J."/>
            <person name="Sikorski J."/>
            <person name="Ivanova N."/>
            <person name="Mavrommatis K."/>
            <person name="Lucas S."/>
            <person name="Glavina del Rio T."/>
            <person name="Nolan M."/>
            <person name="Chen F."/>
            <person name="Tice H."/>
            <person name="Pitluck S."/>
            <person name="Cheng J.F."/>
            <person name="Chertkov O."/>
            <person name="Brettin T."/>
            <person name="Han C."/>
            <person name="Detter J.C."/>
            <person name="Kuske C."/>
            <person name="Bruce D."/>
            <person name="Goodwin L."/>
            <person name="Ovchinikova G."/>
            <person name="Pati A."/>
            <person name="Mikhailova N."/>
            <person name="Chen A."/>
            <person name="Palaniappan K."/>
            <person name="Land M."/>
            <person name="Hauser L."/>
            <person name="Chang Y.J."/>
            <person name="Jeffries C.D."/>
            <person name="Chain P."/>
            <person name="Rohde M."/>
            <person name="Goker M."/>
            <person name="Bristow J."/>
            <person name="Eisen J.A."/>
            <person name="Markowitz V."/>
            <person name="Hugenholtz P."/>
            <person name="Kyrpides N.C."/>
            <person name="Klenk H.P."/>
            <person name="Lapidus A."/>
        </authorList>
    </citation>
    <scope>NUCLEOTIDE SEQUENCE [LARGE SCALE GENOMIC DNA]</scope>
    <source>
        <strain evidence="4">ATCC 27377 / DSM 6068 / ICPB 4128</strain>
    </source>
</reference>
<gene>
    <name evidence="3" type="ordered locus">Psta_4458</name>
</gene>
<proteinExistence type="inferred from homology"/>
<dbReference type="GO" id="GO:0016705">
    <property type="term" value="F:oxidoreductase activity, acting on paired donors, with incorporation or reduction of molecular oxygen"/>
    <property type="evidence" value="ECO:0007669"/>
    <property type="project" value="InterPro"/>
</dbReference>
<dbReference type="EMBL" id="CP001848">
    <property type="protein sequence ID" value="ADB19102.1"/>
    <property type="molecule type" value="Genomic_DNA"/>
</dbReference>
<dbReference type="GO" id="GO:0004497">
    <property type="term" value="F:monooxygenase activity"/>
    <property type="evidence" value="ECO:0007669"/>
    <property type="project" value="UniProtKB-KW"/>
</dbReference>
<dbReference type="STRING" id="530564.Psta_4458"/>
<dbReference type="eggNOG" id="COG2124">
    <property type="taxonomic scope" value="Bacteria"/>
</dbReference>
<dbReference type="Pfam" id="PF00067">
    <property type="entry name" value="p450"/>
    <property type="match status" value="1"/>
</dbReference>
<sequence>MSILHALAIDRYALYSQLRATPGIAYNDEMGYWLVARYDDIRTVLASEDFASNRLTHYYNQLDSSVRESAASLFRLLGHRLLFTDGDRRRRLKTALGAAFLPARMRMAQSVVISELKKVVDHIDLNDSWNAVECFCTKLSTNVFAQVLGLPPADFSKLRQWTSDIYEFLGFSFVPLDQRLICAVDAAQKVDEYLTPLIHRHNGVVPRDSILGEWIFHRASGGGLSETEIVSNVVGVVSAGLQTTTDLLFNAMLLFSSNKSQYSLLQDERALLPNAIEETARLESPIQMSARQATRDSLLSGTIIPQGNNVVLLFGSGNRDENAFSSPGTMDVKRDVSGHLGFGWGVHYCLGAPLARIIAITACDWMLDNIDNISFEAGTVVWHANPVFRGAERAIVSVAKRNRGVV</sequence>
<dbReference type="InterPro" id="IPR017972">
    <property type="entry name" value="Cyt_P450_CS"/>
</dbReference>
<dbReference type="GO" id="GO:0020037">
    <property type="term" value="F:heme binding"/>
    <property type="evidence" value="ECO:0007669"/>
    <property type="project" value="InterPro"/>
</dbReference>
<dbReference type="GO" id="GO:0005506">
    <property type="term" value="F:iron ion binding"/>
    <property type="evidence" value="ECO:0007669"/>
    <property type="project" value="InterPro"/>
</dbReference>
<keyword evidence="2" id="KW-0503">Monooxygenase</keyword>
<keyword evidence="2" id="KW-0479">Metal-binding</keyword>
<dbReference type="AlphaFoldDB" id="D2R617"/>
<evidence type="ECO:0000313" key="3">
    <source>
        <dbReference type="EMBL" id="ADB19102.1"/>
    </source>
</evidence>
<evidence type="ECO:0000256" key="1">
    <source>
        <dbReference type="ARBA" id="ARBA00010617"/>
    </source>
</evidence>
<evidence type="ECO:0000256" key="2">
    <source>
        <dbReference type="RuleBase" id="RU000461"/>
    </source>
</evidence>